<evidence type="ECO:0000313" key="11">
    <source>
        <dbReference type="EMBL" id="TVV74261.1"/>
    </source>
</evidence>
<dbReference type="Gene3D" id="2.10.70.20">
    <property type="entry name" value="gspk-gspi-gspj complex like domains"/>
    <property type="match status" value="1"/>
</dbReference>
<evidence type="ECO:0000256" key="5">
    <source>
        <dbReference type="ARBA" id="ARBA00022481"/>
    </source>
</evidence>
<evidence type="ECO:0000256" key="6">
    <source>
        <dbReference type="ARBA" id="ARBA00022519"/>
    </source>
</evidence>
<feature type="transmembrane region" description="Helical" evidence="10">
    <location>
        <begin position="21"/>
        <end position="45"/>
    </location>
</feature>
<dbReference type="PROSITE" id="PS00409">
    <property type="entry name" value="PROKAR_NTER_METHYL"/>
    <property type="match status" value="1"/>
</dbReference>
<dbReference type="Gene3D" id="3.10.610.10">
    <property type="entry name" value="GSPII I/J protein-like"/>
    <property type="match status" value="1"/>
</dbReference>
<organism evidence="11 12">
    <name type="scientific">Alterirhizorhabdus solaris</name>
    <dbReference type="NCBI Taxonomy" id="2529389"/>
    <lineage>
        <taxon>Bacteria</taxon>
        <taxon>Pseudomonadati</taxon>
        <taxon>Pseudomonadota</taxon>
        <taxon>Alphaproteobacteria</taxon>
        <taxon>Sphingomonadales</taxon>
        <taxon>Rhizorhabdaceae</taxon>
        <taxon>Alterirhizorhabdus</taxon>
    </lineage>
</organism>
<evidence type="ECO:0000313" key="12">
    <source>
        <dbReference type="Proteomes" id="UP000318681"/>
    </source>
</evidence>
<dbReference type="PANTHER" id="PTHR39583:SF2">
    <property type="entry name" value="TYPE II SECRETION SYSTEM PROTEIN J"/>
    <property type="match status" value="1"/>
</dbReference>
<dbReference type="GO" id="GO:0015628">
    <property type="term" value="P:protein secretion by the type II secretion system"/>
    <property type="evidence" value="ECO:0007669"/>
    <property type="project" value="InterPro"/>
</dbReference>
<keyword evidence="12" id="KW-1185">Reference proteome</keyword>
<comment type="caution">
    <text evidence="11">The sequence shown here is derived from an EMBL/GenBank/DDBJ whole genome shotgun (WGS) entry which is preliminary data.</text>
</comment>
<dbReference type="InterPro" id="IPR045584">
    <property type="entry name" value="Pilin-like"/>
</dbReference>
<keyword evidence="5" id="KW-0488">Methylation</keyword>
<gene>
    <name evidence="11" type="primary">gspJ</name>
    <name evidence="11" type="ORF">FOY91_10320</name>
</gene>
<name>A0A558R4G5_9SPHN</name>
<dbReference type="InterPro" id="IPR010055">
    <property type="entry name" value="T2SS_protein-GspJ"/>
</dbReference>
<evidence type="ECO:0000256" key="3">
    <source>
        <dbReference type="ARBA" id="ARBA00021539"/>
    </source>
</evidence>
<dbReference type="AlphaFoldDB" id="A0A558R4G5"/>
<comment type="similarity">
    <text evidence="2">Belongs to the GSP J family.</text>
</comment>
<protein>
    <recommendedName>
        <fullName evidence="3">Type II secretion system protein J</fullName>
    </recommendedName>
</protein>
<dbReference type="Pfam" id="PF11612">
    <property type="entry name" value="T2SSJ"/>
    <property type="match status" value="1"/>
</dbReference>
<sequence length="209" mass="22504">MRSHSAEHGFASRRYAEHGFTLVELVVALFVFGLLASAGVALLGFSARAQGAVAARLDEIAAIRRVSALMTADLAQAIPRTSRSASGAQEVAFFGTAGGTSDPALAFIRRGWENPGELPRASLQKVQYRLVDDRLERRVAPMLDGADPGPPATIVRGVKSMTLRYRLGGEWRDRWDATRADALPRAVEMVLDIDGIGTVRQVFQTGTGL</sequence>
<dbReference type="InterPro" id="IPR051621">
    <property type="entry name" value="T2SS_protein_J"/>
</dbReference>
<dbReference type="Pfam" id="PF07963">
    <property type="entry name" value="N_methyl"/>
    <property type="match status" value="1"/>
</dbReference>
<evidence type="ECO:0000256" key="8">
    <source>
        <dbReference type="ARBA" id="ARBA00022989"/>
    </source>
</evidence>
<dbReference type="GO" id="GO:0015627">
    <property type="term" value="C:type II protein secretion system complex"/>
    <property type="evidence" value="ECO:0007669"/>
    <property type="project" value="InterPro"/>
</dbReference>
<dbReference type="InterPro" id="IPR012902">
    <property type="entry name" value="N_methyl_site"/>
</dbReference>
<dbReference type="NCBIfam" id="TIGR01711">
    <property type="entry name" value="gspJ"/>
    <property type="match status" value="1"/>
</dbReference>
<evidence type="ECO:0000256" key="2">
    <source>
        <dbReference type="ARBA" id="ARBA00011084"/>
    </source>
</evidence>
<keyword evidence="9 10" id="KW-0472">Membrane</keyword>
<evidence type="ECO:0000256" key="4">
    <source>
        <dbReference type="ARBA" id="ARBA00022475"/>
    </source>
</evidence>
<dbReference type="SUPFAM" id="SSF54523">
    <property type="entry name" value="Pili subunits"/>
    <property type="match status" value="1"/>
</dbReference>
<dbReference type="GO" id="GO:0005886">
    <property type="term" value="C:plasma membrane"/>
    <property type="evidence" value="ECO:0007669"/>
    <property type="project" value="UniProtKB-SubCell"/>
</dbReference>
<dbReference type="NCBIfam" id="TIGR02532">
    <property type="entry name" value="IV_pilin_GFxxxE"/>
    <property type="match status" value="1"/>
</dbReference>
<evidence type="ECO:0000256" key="7">
    <source>
        <dbReference type="ARBA" id="ARBA00022692"/>
    </source>
</evidence>
<reference evidence="11 12" key="1">
    <citation type="submission" date="2019-07" db="EMBL/GenBank/DDBJ databases">
        <title>Sphingomonas solaris sp. nov., isolated from a solar panel from Boston, Massachusetts.</title>
        <authorList>
            <person name="Tanner K."/>
            <person name="Pascual J."/>
            <person name="Mancuso C."/>
            <person name="Pereto J."/>
            <person name="Khalil A."/>
            <person name="Vilanova C."/>
        </authorList>
    </citation>
    <scope>NUCLEOTIDE SEQUENCE [LARGE SCALE GENOMIC DNA]</scope>
    <source>
        <strain evidence="11 12">R4DWN</strain>
    </source>
</reference>
<proteinExistence type="inferred from homology"/>
<keyword evidence="8 10" id="KW-1133">Transmembrane helix</keyword>
<dbReference type="OrthoDB" id="9794345at2"/>
<dbReference type="Proteomes" id="UP000318681">
    <property type="component" value="Unassembled WGS sequence"/>
</dbReference>
<keyword evidence="6" id="KW-0997">Cell inner membrane</keyword>
<evidence type="ECO:0000256" key="1">
    <source>
        <dbReference type="ARBA" id="ARBA00004377"/>
    </source>
</evidence>
<evidence type="ECO:0000256" key="9">
    <source>
        <dbReference type="ARBA" id="ARBA00023136"/>
    </source>
</evidence>
<evidence type="ECO:0000256" key="10">
    <source>
        <dbReference type="SAM" id="Phobius"/>
    </source>
</evidence>
<dbReference type="EMBL" id="VNIM01000036">
    <property type="protein sequence ID" value="TVV74261.1"/>
    <property type="molecule type" value="Genomic_DNA"/>
</dbReference>
<comment type="subcellular location">
    <subcellularLocation>
        <location evidence="1">Cell inner membrane</location>
        <topology evidence="1">Single-pass membrane protein</topology>
    </subcellularLocation>
</comment>
<keyword evidence="7 10" id="KW-0812">Transmembrane</keyword>
<keyword evidence="4" id="KW-1003">Cell membrane</keyword>
<accession>A0A558R4G5</accession>
<dbReference type="PANTHER" id="PTHR39583">
    <property type="entry name" value="TYPE II SECRETION SYSTEM PROTEIN J-RELATED"/>
    <property type="match status" value="1"/>
</dbReference>